<dbReference type="Gene3D" id="3.40.50.720">
    <property type="entry name" value="NAD(P)-binding Rossmann-like Domain"/>
    <property type="match status" value="1"/>
</dbReference>
<evidence type="ECO:0000313" key="3">
    <source>
        <dbReference type="Proteomes" id="UP000308652"/>
    </source>
</evidence>
<dbReference type="InterPro" id="IPR020843">
    <property type="entry name" value="ER"/>
</dbReference>
<dbReference type="SUPFAM" id="SSF51735">
    <property type="entry name" value="NAD(P)-binding Rossmann-fold domains"/>
    <property type="match status" value="1"/>
</dbReference>
<dbReference type="PANTHER" id="PTHR11695:SF294">
    <property type="entry name" value="RETICULON-4-INTERACTING PROTEIN 1, MITOCHONDRIAL"/>
    <property type="match status" value="1"/>
</dbReference>
<dbReference type="InterPro" id="IPR011032">
    <property type="entry name" value="GroES-like_sf"/>
</dbReference>
<dbReference type="GO" id="GO:0016491">
    <property type="term" value="F:oxidoreductase activity"/>
    <property type="evidence" value="ECO:0007669"/>
    <property type="project" value="InterPro"/>
</dbReference>
<sequence length="352" mass="37872">MSAIPDVQNAWIVTRAGVPSKALQFKADWPVPKKLAKGEVLVKVHAAALNPVGYKIMQWMPGFMQKIPRIAEHDLAGEIVDANGTGFTNGDQVFGWISAELNGKTGQGALAQYVRMPADHLVVRPPNISPVEASGVTLTGQTAYLALDMAKLEAGQTIFVNGGSTAVGTYAIQLAKAAGAKVVATASEKNEEFLRTLGVDEFIDYTKVNLAEYLTKNPPSPKYHVILDAVGLINPSLYTSSEAYLAPNGVFMSTGPLPQKGWIAEFGDFIRTVTAILRPKFLGGTKRRYSVVLLGGNIRAALETLQKYLADGSVKPMVDSVFAFEDALKAYERIKTHRATGKVVVKVDPAIN</sequence>
<organism evidence="2 3">
    <name type="scientific">Crucibulum laeve</name>
    <dbReference type="NCBI Taxonomy" id="68775"/>
    <lineage>
        <taxon>Eukaryota</taxon>
        <taxon>Fungi</taxon>
        <taxon>Dikarya</taxon>
        <taxon>Basidiomycota</taxon>
        <taxon>Agaricomycotina</taxon>
        <taxon>Agaricomycetes</taxon>
        <taxon>Agaricomycetidae</taxon>
        <taxon>Agaricales</taxon>
        <taxon>Agaricineae</taxon>
        <taxon>Nidulariaceae</taxon>
        <taxon>Crucibulum</taxon>
    </lineage>
</organism>
<dbReference type="STRING" id="68775.A0A5C3MC17"/>
<reference evidence="2 3" key="1">
    <citation type="journal article" date="2019" name="Nat. Ecol. Evol.">
        <title>Megaphylogeny resolves global patterns of mushroom evolution.</title>
        <authorList>
            <person name="Varga T."/>
            <person name="Krizsan K."/>
            <person name="Foldi C."/>
            <person name="Dima B."/>
            <person name="Sanchez-Garcia M."/>
            <person name="Sanchez-Ramirez S."/>
            <person name="Szollosi G.J."/>
            <person name="Szarkandi J.G."/>
            <person name="Papp V."/>
            <person name="Albert L."/>
            <person name="Andreopoulos W."/>
            <person name="Angelini C."/>
            <person name="Antonin V."/>
            <person name="Barry K.W."/>
            <person name="Bougher N.L."/>
            <person name="Buchanan P."/>
            <person name="Buyck B."/>
            <person name="Bense V."/>
            <person name="Catcheside P."/>
            <person name="Chovatia M."/>
            <person name="Cooper J."/>
            <person name="Damon W."/>
            <person name="Desjardin D."/>
            <person name="Finy P."/>
            <person name="Geml J."/>
            <person name="Haridas S."/>
            <person name="Hughes K."/>
            <person name="Justo A."/>
            <person name="Karasinski D."/>
            <person name="Kautmanova I."/>
            <person name="Kiss B."/>
            <person name="Kocsube S."/>
            <person name="Kotiranta H."/>
            <person name="LaButti K.M."/>
            <person name="Lechner B.E."/>
            <person name="Liimatainen K."/>
            <person name="Lipzen A."/>
            <person name="Lukacs Z."/>
            <person name="Mihaltcheva S."/>
            <person name="Morgado L.N."/>
            <person name="Niskanen T."/>
            <person name="Noordeloos M.E."/>
            <person name="Ohm R.A."/>
            <person name="Ortiz-Santana B."/>
            <person name="Ovrebo C."/>
            <person name="Racz N."/>
            <person name="Riley R."/>
            <person name="Savchenko A."/>
            <person name="Shiryaev A."/>
            <person name="Soop K."/>
            <person name="Spirin V."/>
            <person name="Szebenyi C."/>
            <person name="Tomsovsky M."/>
            <person name="Tulloss R.E."/>
            <person name="Uehling J."/>
            <person name="Grigoriev I.V."/>
            <person name="Vagvolgyi C."/>
            <person name="Papp T."/>
            <person name="Martin F.M."/>
            <person name="Miettinen O."/>
            <person name="Hibbett D.S."/>
            <person name="Nagy L.G."/>
        </authorList>
    </citation>
    <scope>NUCLEOTIDE SEQUENCE [LARGE SCALE GENOMIC DNA]</scope>
    <source>
        <strain evidence="2 3">CBS 166.37</strain>
    </source>
</reference>
<evidence type="ECO:0000259" key="1">
    <source>
        <dbReference type="SMART" id="SM00829"/>
    </source>
</evidence>
<dbReference type="CDD" id="cd08267">
    <property type="entry name" value="MDR1"/>
    <property type="match status" value="1"/>
</dbReference>
<dbReference type="Pfam" id="PF13602">
    <property type="entry name" value="ADH_zinc_N_2"/>
    <property type="match status" value="1"/>
</dbReference>
<dbReference type="OrthoDB" id="3509362at2759"/>
<accession>A0A5C3MC17</accession>
<proteinExistence type="predicted"/>
<keyword evidence="3" id="KW-1185">Reference proteome</keyword>
<dbReference type="AlphaFoldDB" id="A0A5C3MC17"/>
<dbReference type="PANTHER" id="PTHR11695">
    <property type="entry name" value="ALCOHOL DEHYDROGENASE RELATED"/>
    <property type="match status" value="1"/>
</dbReference>
<dbReference type="SMART" id="SM00829">
    <property type="entry name" value="PKS_ER"/>
    <property type="match status" value="1"/>
</dbReference>
<feature type="domain" description="Enoyl reductase (ER)" evidence="1">
    <location>
        <begin position="17"/>
        <end position="345"/>
    </location>
</feature>
<gene>
    <name evidence="2" type="ORF">BDQ12DRAFT_710172</name>
</gene>
<dbReference type="Gene3D" id="3.90.180.10">
    <property type="entry name" value="Medium-chain alcohol dehydrogenases, catalytic domain"/>
    <property type="match status" value="1"/>
</dbReference>
<protein>
    <recommendedName>
        <fullName evidence="1">Enoyl reductase (ER) domain-containing protein</fullName>
    </recommendedName>
</protein>
<dbReference type="InterPro" id="IPR036291">
    <property type="entry name" value="NAD(P)-bd_dom_sf"/>
</dbReference>
<name>A0A5C3MC17_9AGAR</name>
<dbReference type="InterPro" id="IPR013154">
    <property type="entry name" value="ADH-like_N"/>
</dbReference>
<dbReference type="SUPFAM" id="SSF50129">
    <property type="entry name" value="GroES-like"/>
    <property type="match status" value="1"/>
</dbReference>
<dbReference type="InterPro" id="IPR050700">
    <property type="entry name" value="YIM1/Zinc_Alcohol_DH_Fams"/>
</dbReference>
<dbReference type="GO" id="GO:0005739">
    <property type="term" value="C:mitochondrion"/>
    <property type="evidence" value="ECO:0007669"/>
    <property type="project" value="TreeGrafter"/>
</dbReference>
<evidence type="ECO:0000313" key="2">
    <source>
        <dbReference type="EMBL" id="TFK42999.1"/>
    </source>
</evidence>
<dbReference type="Pfam" id="PF08240">
    <property type="entry name" value="ADH_N"/>
    <property type="match status" value="1"/>
</dbReference>
<dbReference type="EMBL" id="ML213592">
    <property type="protein sequence ID" value="TFK42999.1"/>
    <property type="molecule type" value="Genomic_DNA"/>
</dbReference>
<dbReference type="Proteomes" id="UP000308652">
    <property type="component" value="Unassembled WGS sequence"/>
</dbReference>